<dbReference type="Gene3D" id="3.30.200.20">
    <property type="entry name" value="Phosphorylase Kinase, domain 1"/>
    <property type="match status" value="1"/>
</dbReference>
<feature type="region of interest" description="Disordered" evidence="12">
    <location>
        <begin position="385"/>
        <end position="414"/>
    </location>
</feature>
<dbReference type="PRINTS" id="PR00109">
    <property type="entry name" value="TYRKINASE"/>
</dbReference>
<keyword evidence="7 10" id="KW-0067">ATP-binding</keyword>
<dbReference type="PANTHER" id="PTHR23257">
    <property type="entry name" value="SERINE-THREONINE PROTEIN KINASE"/>
    <property type="match status" value="1"/>
</dbReference>
<evidence type="ECO:0000256" key="6">
    <source>
        <dbReference type="ARBA" id="ARBA00022777"/>
    </source>
</evidence>
<keyword evidence="8" id="KW-0157">Chromophore</keyword>
<dbReference type="InterPro" id="IPR011009">
    <property type="entry name" value="Kinase-like_dom_sf"/>
</dbReference>
<evidence type="ECO:0000256" key="4">
    <source>
        <dbReference type="ARBA" id="ARBA00022679"/>
    </source>
</evidence>
<reference evidence="15" key="1">
    <citation type="journal article" date="2021" name="Nat. Commun.">
        <title>Genomic analyses provide insights into spinach domestication and the genetic basis of agronomic traits.</title>
        <authorList>
            <person name="Cai X."/>
            <person name="Sun X."/>
            <person name="Xu C."/>
            <person name="Sun H."/>
            <person name="Wang X."/>
            <person name="Ge C."/>
            <person name="Zhang Z."/>
            <person name="Wang Q."/>
            <person name="Fei Z."/>
            <person name="Jiao C."/>
            <person name="Wang Q."/>
        </authorList>
    </citation>
    <scope>NUCLEOTIDE SEQUENCE [LARGE SCALE GENOMIC DNA]</scope>
    <source>
        <strain evidence="15">cv. Varoflay</strain>
    </source>
</reference>
<dbReference type="InterPro" id="IPR013767">
    <property type="entry name" value="PAS_fold"/>
</dbReference>
<dbReference type="InterPro" id="IPR000014">
    <property type="entry name" value="PAS"/>
</dbReference>
<keyword evidence="5 10" id="KW-0547">Nucleotide-binding</keyword>
<dbReference type="SMART" id="SM00091">
    <property type="entry name" value="PAS"/>
    <property type="match status" value="1"/>
</dbReference>
<evidence type="ECO:0000256" key="9">
    <source>
        <dbReference type="ARBA" id="ARBA00023170"/>
    </source>
</evidence>
<dbReference type="NCBIfam" id="TIGR00229">
    <property type="entry name" value="sensory_box"/>
    <property type="match status" value="1"/>
</dbReference>
<keyword evidence="9" id="KW-0675">Receptor</keyword>
<dbReference type="InterPro" id="IPR008271">
    <property type="entry name" value="Ser/Thr_kinase_AS"/>
</dbReference>
<evidence type="ECO:0000256" key="10">
    <source>
        <dbReference type="PROSITE-ProRule" id="PRU10141"/>
    </source>
</evidence>
<dbReference type="GO" id="GO:0016301">
    <property type="term" value="F:kinase activity"/>
    <property type="evidence" value="ECO:0007669"/>
    <property type="project" value="UniProtKB-KW"/>
</dbReference>
<evidence type="ECO:0000256" key="11">
    <source>
        <dbReference type="SAM" id="Coils"/>
    </source>
</evidence>
<keyword evidence="2" id="KW-0600">Photoreceptor protein</keyword>
<evidence type="ECO:0000256" key="8">
    <source>
        <dbReference type="ARBA" id="ARBA00022991"/>
    </source>
</evidence>
<accession>A0ABM3QUD4</accession>
<dbReference type="Proteomes" id="UP000813463">
    <property type="component" value="Chromosome 6"/>
</dbReference>
<evidence type="ECO:0000256" key="7">
    <source>
        <dbReference type="ARBA" id="ARBA00022840"/>
    </source>
</evidence>
<keyword evidence="15" id="KW-1185">Reference proteome</keyword>
<evidence type="ECO:0000256" key="1">
    <source>
        <dbReference type="ARBA" id="ARBA00022527"/>
    </source>
</evidence>
<evidence type="ECO:0000256" key="2">
    <source>
        <dbReference type="ARBA" id="ARBA00022543"/>
    </source>
</evidence>
<evidence type="ECO:0000259" key="14">
    <source>
        <dbReference type="PROSITE" id="PS50112"/>
    </source>
</evidence>
<feature type="region of interest" description="Disordered" evidence="12">
    <location>
        <begin position="1"/>
        <end position="23"/>
    </location>
</feature>
<keyword evidence="6 16" id="KW-0418">Kinase</keyword>
<sequence length="702" mass="78761">MKTWESRKAKEKKRSDSDESEMPSWGRVVIKRLMKLEANQASLKEKLDELAEEVRGSNNKYSSRSSSSSEEKAEWVWGPTFTGNFDNAYGRVLQLLGHAVHVTSLSSGDIIFWNRAAEKLYGWKDSEATGRPFWELIIEDEYVPYMEKIREKLRFGQSWSGQFPFKKRFGETFMALVTENPLYEDGELIGVVTVSSDAAVFNSIRNQPRAPRDNMKRIQWQQRPQIASVPQMASSISDLASKVLGRMRGDDTFKDGEGFVSDAEVVNRHKQEANIANNIGEGKSSHTEESVMAQPAKMAAKFLARFRKKSSGDSAQTSDEIPVQSGLWKKPNDELCSTRGWNDTSDNPACDVRHFLLPALGLHVNDKVADLEKLKAAEVEDAAERQVGEKASSCSGDNLSGIPGNSSSKGASESSSMVDSDILWEELLLGEEVGQGSYAAVYHGLWNGSDVAIKVFFGKDYNEGTLLDYKKEIGIMRKLRHPNVLLFMGACYSRERLAIVTEFLPRGSLFKILHRSNQILDLKRRLRMALDVARGMNYLHRRNPPIVHRDLKSSNLLVDKNWGVKVGDFGLSKLKHATFLTAKSGGGTPQWMAPEILRNDPSNEKSDVFSFGVILWELVTMKIPWDGLNALQVVGVVGFMDRRLDLPEGLDPHISSIIKECWISKPEQRPSFEDIIPRMISILQSMPTTTTPTVRKRLPLPS</sequence>
<dbReference type="SUPFAM" id="SSF56112">
    <property type="entry name" value="Protein kinase-like (PK-like)"/>
    <property type="match status" value="1"/>
</dbReference>
<dbReference type="PROSITE" id="PS00108">
    <property type="entry name" value="PROTEIN_KINASE_ST"/>
    <property type="match status" value="1"/>
</dbReference>
<dbReference type="CDD" id="cd13999">
    <property type="entry name" value="STKc_MAP3K-like"/>
    <property type="match status" value="1"/>
</dbReference>
<dbReference type="SMART" id="SM00220">
    <property type="entry name" value="S_TKc"/>
    <property type="match status" value="1"/>
</dbReference>
<dbReference type="PROSITE" id="PS50011">
    <property type="entry name" value="PROTEIN_KINASE_DOM"/>
    <property type="match status" value="1"/>
</dbReference>
<proteinExistence type="predicted"/>
<dbReference type="Gene3D" id="3.30.450.20">
    <property type="entry name" value="PAS domain"/>
    <property type="match status" value="1"/>
</dbReference>
<evidence type="ECO:0000259" key="13">
    <source>
        <dbReference type="PROSITE" id="PS50011"/>
    </source>
</evidence>
<name>A0ABM3QUD4_SPIOL</name>
<dbReference type="GeneID" id="110802094"/>
<protein>
    <submittedName>
        <fullName evidence="16">Serine/threonine-protein kinase STY46 isoform X1</fullName>
    </submittedName>
</protein>
<keyword evidence="11" id="KW-0175">Coiled coil</keyword>
<keyword evidence="4" id="KW-0808">Transferase</keyword>
<evidence type="ECO:0000313" key="16">
    <source>
        <dbReference type="RefSeq" id="XP_056686986.1"/>
    </source>
</evidence>
<keyword evidence="3" id="KW-0716">Sensory transduction</keyword>
<feature type="compositionally biased region" description="Basic and acidic residues" evidence="12">
    <location>
        <begin position="1"/>
        <end position="17"/>
    </location>
</feature>
<evidence type="ECO:0000256" key="3">
    <source>
        <dbReference type="ARBA" id="ARBA00022606"/>
    </source>
</evidence>
<evidence type="ECO:0000256" key="5">
    <source>
        <dbReference type="ARBA" id="ARBA00022741"/>
    </source>
</evidence>
<dbReference type="SUPFAM" id="SSF55785">
    <property type="entry name" value="PYP-like sensor domain (PAS domain)"/>
    <property type="match status" value="1"/>
</dbReference>
<dbReference type="Pfam" id="PF07714">
    <property type="entry name" value="PK_Tyr_Ser-Thr"/>
    <property type="match status" value="1"/>
</dbReference>
<dbReference type="PROSITE" id="PS00107">
    <property type="entry name" value="PROTEIN_KINASE_ATP"/>
    <property type="match status" value="1"/>
</dbReference>
<dbReference type="Gene3D" id="1.10.510.10">
    <property type="entry name" value="Transferase(Phosphotransferase) domain 1"/>
    <property type="match status" value="1"/>
</dbReference>
<feature type="domain" description="PAS" evidence="14">
    <location>
        <begin position="107"/>
        <end position="156"/>
    </location>
</feature>
<feature type="binding site" evidence="10">
    <location>
        <position position="454"/>
    </location>
    <ligand>
        <name>ATP</name>
        <dbReference type="ChEBI" id="CHEBI:30616"/>
    </ligand>
</feature>
<dbReference type="PANTHER" id="PTHR23257:SF878">
    <property type="entry name" value="PAS DOMAIN-CONTAINING PROTEIN TYROSINE KINASE FAMILY PROTEIN"/>
    <property type="match status" value="1"/>
</dbReference>
<dbReference type="InterPro" id="IPR001245">
    <property type="entry name" value="Ser-Thr/Tyr_kinase_cat_dom"/>
</dbReference>
<dbReference type="InterPro" id="IPR000719">
    <property type="entry name" value="Prot_kinase_dom"/>
</dbReference>
<keyword evidence="1" id="KW-0723">Serine/threonine-protein kinase</keyword>
<feature type="coiled-coil region" evidence="11">
    <location>
        <begin position="33"/>
        <end position="60"/>
    </location>
</feature>
<dbReference type="PROSITE" id="PS50112">
    <property type="entry name" value="PAS"/>
    <property type="match status" value="1"/>
</dbReference>
<dbReference type="InterPro" id="IPR017441">
    <property type="entry name" value="Protein_kinase_ATP_BS"/>
</dbReference>
<dbReference type="RefSeq" id="XP_056686986.1">
    <property type="nucleotide sequence ID" value="XM_056831008.1"/>
</dbReference>
<evidence type="ECO:0000256" key="12">
    <source>
        <dbReference type="SAM" id="MobiDB-lite"/>
    </source>
</evidence>
<dbReference type="InterPro" id="IPR035965">
    <property type="entry name" value="PAS-like_dom_sf"/>
</dbReference>
<dbReference type="CDD" id="cd00130">
    <property type="entry name" value="PAS"/>
    <property type="match status" value="1"/>
</dbReference>
<reference evidence="16" key="2">
    <citation type="submission" date="2025-08" db="UniProtKB">
        <authorList>
            <consortium name="RefSeq"/>
        </authorList>
    </citation>
    <scope>IDENTIFICATION</scope>
    <source>
        <tissue evidence="16">Leaf</tissue>
    </source>
</reference>
<dbReference type="InterPro" id="IPR050167">
    <property type="entry name" value="Ser_Thr_protein_kinase"/>
</dbReference>
<organism evidence="15 16">
    <name type="scientific">Spinacia oleracea</name>
    <name type="common">Spinach</name>
    <dbReference type="NCBI Taxonomy" id="3562"/>
    <lineage>
        <taxon>Eukaryota</taxon>
        <taxon>Viridiplantae</taxon>
        <taxon>Streptophyta</taxon>
        <taxon>Embryophyta</taxon>
        <taxon>Tracheophyta</taxon>
        <taxon>Spermatophyta</taxon>
        <taxon>Magnoliopsida</taxon>
        <taxon>eudicotyledons</taxon>
        <taxon>Gunneridae</taxon>
        <taxon>Pentapetalae</taxon>
        <taxon>Caryophyllales</taxon>
        <taxon>Chenopodiaceae</taxon>
        <taxon>Chenopodioideae</taxon>
        <taxon>Anserineae</taxon>
        <taxon>Spinacia</taxon>
    </lineage>
</organism>
<evidence type="ECO:0000313" key="15">
    <source>
        <dbReference type="Proteomes" id="UP000813463"/>
    </source>
</evidence>
<gene>
    <name evidence="16" type="primary">LOC110802094</name>
</gene>
<feature type="domain" description="Protein kinase" evidence="13">
    <location>
        <begin position="427"/>
        <end position="682"/>
    </location>
</feature>
<dbReference type="Pfam" id="PF00989">
    <property type="entry name" value="PAS"/>
    <property type="match status" value="1"/>
</dbReference>